<dbReference type="InterPro" id="IPR018647">
    <property type="entry name" value="SLFN_3-like_DNA/RNA_helicase"/>
</dbReference>
<name>A0ABU5PNX9_9BACL</name>
<feature type="domain" description="Schlafen group 3-like DNA/RNA helicase" evidence="1">
    <location>
        <begin position="261"/>
        <end position="605"/>
    </location>
</feature>
<dbReference type="InterPro" id="IPR027417">
    <property type="entry name" value="P-loop_NTPase"/>
</dbReference>
<dbReference type="Gene3D" id="3.40.50.300">
    <property type="entry name" value="P-loop containing nucleotide triphosphate hydrolases"/>
    <property type="match status" value="1"/>
</dbReference>
<accession>A0ABU5PNX9</accession>
<proteinExistence type="predicted"/>
<dbReference type="SUPFAM" id="SSF52540">
    <property type="entry name" value="P-loop containing nucleoside triphosphate hydrolases"/>
    <property type="match status" value="1"/>
</dbReference>
<dbReference type="CDD" id="cd00009">
    <property type="entry name" value="AAA"/>
    <property type="match status" value="1"/>
</dbReference>
<protein>
    <submittedName>
        <fullName evidence="2">DUF2075 domain-containing protein</fullName>
    </submittedName>
</protein>
<dbReference type="Proteomes" id="UP001292216">
    <property type="component" value="Unassembled WGS sequence"/>
</dbReference>
<organism evidence="2 3">
    <name type="scientific">Paenibacillus phoenicis</name>
    <dbReference type="NCBI Taxonomy" id="554117"/>
    <lineage>
        <taxon>Bacteria</taxon>
        <taxon>Bacillati</taxon>
        <taxon>Bacillota</taxon>
        <taxon>Bacilli</taxon>
        <taxon>Bacillales</taxon>
        <taxon>Paenibacillaceae</taxon>
        <taxon>Paenibacillus</taxon>
    </lineage>
</organism>
<keyword evidence="3" id="KW-1185">Reference proteome</keyword>
<evidence type="ECO:0000313" key="3">
    <source>
        <dbReference type="Proteomes" id="UP001292216"/>
    </source>
</evidence>
<sequence>MIIYSSNALQFRESVDRNQITVEIEQAFINKMGMRPSPGEKRAWNNSMQFMERVIRNANIADDCGVMIEYNIPATSKRIDFIVAGQDAEGRDNFVIVELKQWDAAEATDREDVVVAYINGRQREIPHPSYQAWSYRQFLEDMNEAIHSSDLKSYSCAYLHNYRVPEPDPLKSERYQNIIREAPLFKADDTTKLQQFLYKHVGKGKGINLLYLIENGKIRPSKKLIDHVDGLFRGNAEFILLDEQKVAYETIISLAKDPSRKKTIIIKGGPGTGKSVISMNALGGLLKHKLNAKFVAPNASFRTVMVETLAKQQPKNKARVRGLFAGSGQFVDTPENFFDVLIVDEAHRLKGKGAYQYRGVNQIEDIIKASKVNVFFIDEYQRIRPDDIGTVAEIERIAKAYGSEVHEYTLSAQFRCSGAEGFINWIDHVLQIRPTANFDGWDQDSFEFKLFDTPNAVYEEIKAKVAAGYKARMLAGFAWDWTKDTEGNRNGEVADVTIPEHDFQMPWNGRAISSTWAIHEDGVEQIGCVHTSQGLEFDYVGVIIGNDLKYDPTTMQLYADYNEYKDTMGKRGLKNNPGQLTKLIKNIYKVLISRGMKGCYLYCRDPELRGYLEGQLKRVTSG</sequence>
<evidence type="ECO:0000259" key="1">
    <source>
        <dbReference type="Pfam" id="PF09848"/>
    </source>
</evidence>
<reference evidence="2 3" key="1">
    <citation type="submission" date="2023-12" db="EMBL/GenBank/DDBJ databases">
        <title>Whole genome sequencing of Paenibacillus phoenicis isolated from the Phoenix Mars Lander spacecraft assembly facility.</title>
        <authorList>
            <person name="Garcia A."/>
            <person name="Venkateswaran K."/>
        </authorList>
    </citation>
    <scope>NUCLEOTIDE SEQUENCE [LARGE SCALE GENOMIC DNA]</scope>
    <source>
        <strain evidence="2 3">3PO2SA</strain>
    </source>
</reference>
<dbReference type="Pfam" id="PF09848">
    <property type="entry name" value="SLFN-g3_helicase"/>
    <property type="match status" value="1"/>
</dbReference>
<dbReference type="RefSeq" id="WP_323078201.1">
    <property type="nucleotide sequence ID" value="NZ_CBCSKM010000001.1"/>
</dbReference>
<dbReference type="EMBL" id="JAYERP010000001">
    <property type="protein sequence ID" value="MEA3571648.1"/>
    <property type="molecule type" value="Genomic_DNA"/>
</dbReference>
<evidence type="ECO:0000313" key="2">
    <source>
        <dbReference type="EMBL" id="MEA3571648.1"/>
    </source>
</evidence>
<comment type="caution">
    <text evidence="2">The sequence shown here is derived from an EMBL/GenBank/DDBJ whole genome shotgun (WGS) entry which is preliminary data.</text>
</comment>
<gene>
    <name evidence="2" type="ORF">U9M73_16990</name>
</gene>